<dbReference type="Pfam" id="PF12697">
    <property type="entry name" value="Abhydrolase_6"/>
    <property type="match status" value="1"/>
</dbReference>
<dbReference type="PRINTS" id="PR00111">
    <property type="entry name" value="ABHYDROLASE"/>
</dbReference>
<dbReference type="Proteomes" id="UP000297982">
    <property type="component" value="Unassembled WGS sequence"/>
</dbReference>
<dbReference type="InterPro" id="IPR029058">
    <property type="entry name" value="AB_hydrolase_fold"/>
</dbReference>
<dbReference type="RefSeq" id="WP_079477293.1">
    <property type="nucleotide sequence ID" value="NZ_FVYZ01000002.1"/>
</dbReference>
<dbReference type="STRING" id="192814.GCA_900166575_03876"/>
<dbReference type="PANTHER" id="PTHR43798">
    <property type="entry name" value="MONOACYLGLYCEROL LIPASE"/>
    <property type="match status" value="1"/>
</dbReference>
<dbReference type="GO" id="GO:0016787">
    <property type="term" value="F:hydrolase activity"/>
    <property type="evidence" value="ECO:0007669"/>
    <property type="project" value="UniProtKB-KW"/>
</dbReference>
<accession>A0A4Z0GWA4</accession>
<comment type="caution">
    <text evidence="2">The sequence shown here is derived from an EMBL/GenBank/DDBJ whole genome shotgun (WGS) entry which is preliminary data.</text>
</comment>
<feature type="domain" description="AB hydrolase-1" evidence="1">
    <location>
        <begin position="6"/>
        <end position="211"/>
    </location>
</feature>
<organism evidence="2 3">
    <name type="scientific">Halobacillus salinus</name>
    <dbReference type="NCBI Taxonomy" id="192814"/>
    <lineage>
        <taxon>Bacteria</taxon>
        <taxon>Bacillati</taxon>
        <taxon>Bacillota</taxon>
        <taxon>Bacilli</taxon>
        <taxon>Bacillales</taxon>
        <taxon>Bacillaceae</taxon>
        <taxon>Halobacillus</taxon>
    </lineage>
</organism>
<dbReference type="InterPro" id="IPR000073">
    <property type="entry name" value="AB_hydrolase_1"/>
</dbReference>
<dbReference type="SUPFAM" id="SSF53474">
    <property type="entry name" value="alpha/beta-Hydrolases"/>
    <property type="match status" value="1"/>
</dbReference>
<dbReference type="EMBL" id="SRJC01000004">
    <property type="protein sequence ID" value="TGB02025.1"/>
    <property type="molecule type" value="Genomic_DNA"/>
</dbReference>
<dbReference type="InterPro" id="IPR050266">
    <property type="entry name" value="AB_hydrolase_sf"/>
</dbReference>
<evidence type="ECO:0000313" key="2">
    <source>
        <dbReference type="EMBL" id="TGB02025.1"/>
    </source>
</evidence>
<evidence type="ECO:0000259" key="1">
    <source>
        <dbReference type="Pfam" id="PF12697"/>
    </source>
</evidence>
<dbReference type="AlphaFoldDB" id="A0A4Z0GWA4"/>
<sequence>MEKLYMLHGFMGTGEEHFQNQIKYFESDFEVIAVDLPGHGKEEESAEDYFTYTLNWLEERIRGQGAGYVLGLSLGASLAIHTAMNHPELVKGVILTGYAPSVPESMRPLMEEQYKTFINIEEEDPEVASHFKQLHGEKWLKTVHRVLHMMTYDYPEVTAEQLSAINVPLLLLNGDQQLHEVQAAVKLKEANERFRVSLVPEAGHTPNMDKPNIFNTVLEDWLST</sequence>
<reference evidence="2 3" key="1">
    <citation type="journal article" date="2003" name="Int. J. Syst. Evol. Microbiol.">
        <title>Halobacillus salinus sp. nov., isolated from a salt lake on the coast of the East Sea in Korea.</title>
        <authorList>
            <person name="Yoon J.H."/>
            <person name="Kang K.H."/>
            <person name="Park Y.H."/>
        </authorList>
    </citation>
    <scope>NUCLEOTIDE SEQUENCE [LARGE SCALE GENOMIC DNA]</scope>
    <source>
        <strain evidence="2 3">HSL-3</strain>
    </source>
</reference>
<proteinExistence type="predicted"/>
<protein>
    <submittedName>
        <fullName evidence="2">Alpha/beta fold hydrolase</fullName>
    </submittedName>
</protein>
<dbReference type="OrthoDB" id="6191536at2"/>
<gene>
    <name evidence="2" type="ORF">E4663_15450</name>
</gene>
<keyword evidence="2" id="KW-0378">Hydrolase</keyword>
<evidence type="ECO:0000313" key="3">
    <source>
        <dbReference type="Proteomes" id="UP000297982"/>
    </source>
</evidence>
<name>A0A4Z0GWA4_9BACI</name>
<dbReference type="Gene3D" id="3.40.50.1820">
    <property type="entry name" value="alpha/beta hydrolase"/>
    <property type="match status" value="1"/>
</dbReference>
<keyword evidence="3" id="KW-1185">Reference proteome</keyword>